<gene>
    <name evidence="1" type="ORF">HW532_02225</name>
</gene>
<evidence type="ECO:0000313" key="2">
    <source>
        <dbReference type="Proteomes" id="UP000593594"/>
    </source>
</evidence>
<reference evidence="1 2" key="1">
    <citation type="submission" date="2020-06" db="EMBL/GenBank/DDBJ databases">
        <title>Genome sequence of 2 isolates from Red Sea Mangroves.</title>
        <authorList>
            <person name="Sefrji F."/>
            <person name="Michoud G."/>
            <person name="Merlino G."/>
            <person name="Daffonchio D."/>
        </authorList>
    </citation>
    <scope>NUCLEOTIDE SEQUENCE [LARGE SCALE GENOMIC DNA]</scope>
    <source>
        <strain evidence="1 2">R1DC25</strain>
    </source>
</reference>
<sequence>MQIAIIGYGSLIWDLESLAPHTSGGWRRAAGPDLPVEFSRISPKRLDSLVLVLDPEHGAPMPSSYIASARRDIEEAISDLAARERAPAERIGFVDARTGGHRARVPRILNTVAAWVERQRLDGAVWADLDGNFAERTGQPFSLEAGHDYLKTISGASLAEAKRYIDLAPGEIKTPLRRRLDADPWWQGLPAPVLPA</sequence>
<evidence type="ECO:0008006" key="3">
    <source>
        <dbReference type="Google" id="ProtNLM"/>
    </source>
</evidence>
<organism evidence="1 2">
    <name type="scientific">Kaustia mangrovi</name>
    <dbReference type="NCBI Taxonomy" id="2593653"/>
    <lineage>
        <taxon>Bacteria</taxon>
        <taxon>Pseudomonadati</taxon>
        <taxon>Pseudomonadota</taxon>
        <taxon>Alphaproteobacteria</taxon>
        <taxon>Hyphomicrobiales</taxon>
        <taxon>Parvibaculaceae</taxon>
        <taxon>Kaustia</taxon>
    </lineage>
</organism>
<name>A0A7S8C1H8_9HYPH</name>
<protein>
    <recommendedName>
        <fullName evidence="3">Gamma-glutamylcyclotransferase</fullName>
    </recommendedName>
</protein>
<dbReference type="RefSeq" id="WP_213162863.1">
    <property type="nucleotide sequence ID" value="NZ_CP058214.1"/>
</dbReference>
<proteinExistence type="predicted"/>
<keyword evidence="2" id="KW-1185">Reference proteome</keyword>
<accession>A0A7S8C1H8</accession>
<dbReference type="AlphaFoldDB" id="A0A7S8C1H8"/>
<evidence type="ECO:0000313" key="1">
    <source>
        <dbReference type="EMBL" id="QPC41643.1"/>
    </source>
</evidence>
<dbReference type="KEGG" id="kmn:HW532_02225"/>
<dbReference type="Proteomes" id="UP000593594">
    <property type="component" value="Chromosome"/>
</dbReference>
<dbReference type="EMBL" id="CP058214">
    <property type="protein sequence ID" value="QPC41643.1"/>
    <property type="molecule type" value="Genomic_DNA"/>
</dbReference>